<dbReference type="PANTHER" id="PTHR43780:SF2">
    <property type="entry name" value="1-AMINOCYCLOPROPANE-1-CARBOXYLATE DEAMINASE-RELATED"/>
    <property type="match status" value="1"/>
</dbReference>
<keyword evidence="5" id="KW-1185">Reference proteome</keyword>
<keyword evidence="3" id="KW-0663">Pyridoxal phosphate</keyword>
<evidence type="ECO:0000256" key="1">
    <source>
        <dbReference type="ARBA" id="ARBA00001933"/>
    </source>
</evidence>
<comment type="similarity">
    <text evidence="2">Belongs to the ACC deaminase/D-cysteine desulfhydrase family.</text>
</comment>
<dbReference type="InterPro" id="IPR036052">
    <property type="entry name" value="TrpB-like_PALP_sf"/>
</dbReference>
<name>A0ABP7NJN4_9GAMM</name>
<comment type="cofactor">
    <cofactor evidence="1">
        <name>pyridoxal 5'-phosphate</name>
        <dbReference type="ChEBI" id="CHEBI:597326"/>
    </cofactor>
</comment>
<dbReference type="PANTHER" id="PTHR43780">
    <property type="entry name" value="1-AMINOCYCLOPROPANE-1-CARBOXYLATE DEAMINASE-RELATED"/>
    <property type="match status" value="1"/>
</dbReference>
<dbReference type="InterPro" id="IPR027278">
    <property type="entry name" value="ACCD_DCysDesulf"/>
</dbReference>
<evidence type="ECO:0000256" key="2">
    <source>
        <dbReference type="ARBA" id="ARBA00008639"/>
    </source>
</evidence>
<organism evidence="4 5">
    <name type="scientific">Allohahella marinimesophila</name>
    <dbReference type="NCBI Taxonomy" id="1054972"/>
    <lineage>
        <taxon>Bacteria</taxon>
        <taxon>Pseudomonadati</taxon>
        <taxon>Pseudomonadota</taxon>
        <taxon>Gammaproteobacteria</taxon>
        <taxon>Oceanospirillales</taxon>
        <taxon>Hahellaceae</taxon>
        <taxon>Allohahella</taxon>
    </lineage>
</organism>
<protein>
    <submittedName>
        <fullName evidence="4">Pyridoxal-phosphate dependent enzyme</fullName>
    </submittedName>
</protein>
<evidence type="ECO:0000313" key="5">
    <source>
        <dbReference type="Proteomes" id="UP001501337"/>
    </source>
</evidence>
<dbReference type="Proteomes" id="UP001501337">
    <property type="component" value="Unassembled WGS sequence"/>
</dbReference>
<dbReference type="PIRSF" id="PIRSF006278">
    <property type="entry name" value="ACCD_DCysDesulf"/>
    <property type="match status" value="1"/>
</dbReference>
<dbReference type="SUPFAM" id="SSF53686">
    <property type="entry name" value="Tryptophan synthase beta subunit-like PLP-dependent enzymes"/>
    <property type="match status" value="1"/>
</dbReference>
<evidence type="ECO:0000313" key="4">
    <source>
        <dbReference type="EMBL" id="GAA3948698.1"/>
    </source>
</evidence>
<dbReference type="Gene3D" id="3.40.50.1100">
    <property type="match status" value="2"/>
</dbReference>
<proteinExistence type="inferred from homology"/>
<gene>
    <name evidence="4" type="ORF">GCM10022278_04880</name>
</gene>
<comment type="caution">
    <text evidence="4">The sequence shown here is derived from an EMBL/GenBank/DDBJ whole genome shotgun (WGS) entry which is preliminary data.</text>
</comment>
<accession>A0ABP7NJN4</accession>
<sequence>MSMEKTIAARPIRSNSEPLIQNIPASPSFPELGHGRLLIVRGDCIGAAGEGNKHFKLRYNLPQQGSPCPPVISVGGPWSNHLHALAHACSRRNLPVHGFIRGLDYSSTPTIDSLHSLGMRLHHLDRVDFRAERERQWQGLPQRLGFEPHQVWLLPEGGSNAAAVKGVREWARSIIDALRPDAANPVTLYLGAGTGATMAGFIFEANEHCRIVGVPAGRFGLWLQTAVTNVLAEQGSPIECDWWLDTTTDTGNFGRMTDWLRDFISDFDREYGIRLDPVYTCKVARVALEGVAQDQRRHVIIHTGGLQTPALPVILE</sequence>
<dbReference type="EMBL" id="BAABBO010000001">
    <property type="protein sequence ID" value="GAA3948698.1"/>
    <property type="molecule type" value="Genomic_DNA"/>
</dbReference>
<reference evidence="5" key="1">
    <citation type="journal article" date="2019" name="Int. J. Syst. Evol. Microbiol.">
        <title>The Global Catalogue of Microorganisms (GCM) 10K type strain sequencing project: providing services to taxonomists for standard genome sequencing and annotation.</title>
        <authorList>
            <consortium name="The Broad Institute Genomics Platform"/>
            <consortium name="The Broad Institute Genome Sequencing Center for Infectious Disease"/>
            <person name="Wu L."/>
            <person name="Ma J."/>
        </authorList>
    </citation>
    <scope>NUCLEOTIDE SEQUENCE [LARGE SCALE GENOMIC DNA]</scope>
    <source>
        <strain evidence="5">JCM 17555</strain>
    </source>
</reference>
<evidence type="ECO:0000256" key="3">
    <source>
        <dbReference type="ARBA" id="ARBA00022898"/>
    </source>
</evidence>